<dbReference type="Proteomes" id="UP001311915">
    <property type="component" value="Unassembled WGS sequence"/>
</dbReference>
<dbReference type="AlphaFoldDB" id="A0AAV9LLX6"/>
<protein>
    <submittedName>
        <fullName evidence="1">Uncharacterized protein</fullName>
    </submittedName>
</protein>
<comment type="caution">
    <text evidence="1">The sequence shown here is derived from an EMBL/GenBank/DDBJ whole genome shotgun (WGS) entry which is preliminary data.</text>
</comment>
<proteinExistence type="predicted"/>
<accession>A0AAV9LLX6</accession>
<evidence type="ECO:0000313" key="2">
    <source>
        <dbReference type="Proteomes" id="UP001311915"/>
    </source>
</evidence>
<dbReference type="EMBL" id="JAWPEI010000005">
    <property type="protein sequence ID" value="KAK4726730.1"/>
    <property type="molecule type" value="Genomic_DNA"/>
</dbReference>
<organism evidence="1 2">
    <name type="scientific">Solanum pinnatisectum</name>
    <name type="common">tansyleaf nightshade</name>
    <dbReference type="NCBI Taxonomy" id="50273"/>
    <lineage>
        <taxon>Eukaryota</taxon>
        <taxon>Viridiplantae</taxon>
        <taxon>Streptophyta</taxon>
        <taxon>Embryophyta</taxon>
        <taxon>Tracheophyta</taxon>
        <taxon>Spermatophyta</taxon>
        <taxon>Magnoliopsida</taxon>
        <taxon>eudicotyledons</taxon>
        <taxon>Gunneridae</taxon>
        <taxon>Pentapetalae</taxon>
        <taxon>asterids</taxon>
        <taxon>lamiids</taxon>
        <taxon>Solanales</taxon>
        <taxon>Solanaceae</taxon>
        <taxon>Solanoideae</taxon>
        <taxon>Solaneae</taxon>
        <taxon>Solanum</taxon>
    </lineage>
</organism>
<name>A0AAV9LLX6_9SOLN</name>
<reference evidence="1 2" key="1">
    <citation type="submission" date="2023-10" db="EMBL/GenBank/DDBJ databases">
        <title>Genome-Wide Identification Analysis in wild type Solanum Pinnatisectum Reveals Some Genes Defensing Phytophthora Infestans.</title>
        <authorList>
            <person name="Sun C."/>
        </authorList>
    </citation>
    <scope>NUCLEOTIDE SEQUENCE [LARGE SCALE GENOMIC DNA]</scope>
    <source>
        <strain evidence="1">LQN</strain>
        <tissue evidence="1">Leaf</tissue>
    </source>
</reference>
<sequence>MLHVLVVRLLPRLDSAPNSSICPGTASSPITVGVRPQIQGPSMGFQTHGFALVPSLALMRFAGPLVSSSVVILLNLDILEAYGVSYTSYQFFRIGRDQSGRWWTGGPIVDSLMGRANQSYAPSSPV</sequence>
<keyword evidence="2" id="KW-1185">Reference proteome</keyword>
<evidence type="ECO:0000313" key="1">
    <source>
        <dbReference type="EMBL" id="KAK4726730.1"/>
    </source>
</evidence>
<gene>
    <name evidence="1" type="ORF">R3W88_031647</name>
</gene>